<evidence type="ECO:0000256" key="1">
    <source>
        <dbReference type="SAM" id="MobiDB-lite"/>
    </source>
</evidence>
<accession>A0ABV7A9T8</accession>
<organism evidence="2 3">
    <name type="scientific">Virgibacillus sediminis</name>
    <dbReference type="NCBI Taxonomy" id="202260"/>
    <lineage>
        <taxon>Bacteria</taxon>
        <taxon>Bacillati</taxon>
        <taxon>Bacillota</taxon>
        <taxon>Bacilli</taxon>
        <taxon>Bacillales</taxon>
        <taxon>Bacillaceae</taxon>
        <taxon>Virgibacillus</taxon>
    </lineage>
</organism>
<name>A0ABV7A9T8_9BACI</name>
<comment type="caution">
    <text evidence="2">The sequence shown here is derived from an EMBL/GenBank/DDBJ whole genome shotgun (WGS) entry which is preliminary data.</text>
</comment>
<reference evidence="3" key="1">
    <citation type="journal article" date="2019" name="Int. J. Syst. Evol. Microbiol.">
        <title>The Global Catalogue of Microorganisms (GCM) 10K type strain sequencing project: providing services to taxonomists for standard genome sequencing and annotation.</title>
        <authorList>
            <consortium name="The Broad Institute Genomics Platform"/>
            <consortium name="The Broad Institute Genome Sequencing Center for Infectious Disease"/>
            <person name="Wu L."/>
            <person name="Ma J."/>
        </authorList>
    </citation>
    <scope>NUCLEOTIDE SEQUENCE [LARGE SCALE GENOMIC DNA]</scope>
    <source>
        <strain evidence="3">KCTC 13193</strain>
    </source>
</reference>
<protein>
    <submittedName>
        <fullName evidence="2">Uncharacterized protein</fullName>
    </submittedName>
</protein>
<evidence type="ECO:0000313" key="2">
    <source>
        <dbReference type="EMBL" id="MFC2949882.1"/>
    </source>
</evidence>
<dbReference type="EMBL" id="JBHRRZ010000039">
    <property type="protein sequence ID" value="MFC2949882.1"/>
    <property type="molecule type" value="Genomic_DNA"/>
</dbReference>
<evidence type="ECO:0000313" key="3">
    <source>
        <dbReference type="Proteomes" id="UP001595387"/>
    </source>
</evidence>
<dbReference type="RefSeq" id="WP_390307848.1">
    <property type="nucleotide sequence ID" value="NZ_JBHRRZ010000039.1"/>
</dbReference>
<proteinExistence type="predicted"/>
<dbReference type="Proteomes" id="UP001595387">
    <property type="component" value="Unassembled WGS sequence"/>
</dbReference>
<feature type="compositionally biased region" description="Basic and acidic residues" evidence="1">
    <location>
        <begin position="1"/>
        <end position="18"/>
    </location>
</feature>
<feature type="region of interest" description="Disordered" evidence="1">
    <location>
        <begin position="1"/>
        <end position="21"/>
    </location>
</feature>
<sequence length="68" mass="7859">MKKNQNKADKFKQDKRENFNVNTGVNADHHLLDVDHRLSGDSVDEHQRIEEANASIADEIIKQTYHNS</sequence>
<keyword evidence="3" id="KW-1185">Reference proteome</keyword>
<gene>
    <name evidence="2" type="ORF">ACFODW_16280</name>
</gene>